<dbReference type="InterPro" id="IPR007076">
    <property type="entry name" value="TfoX_N"/>
</dbReference>
<dbReference type="PIRSF" id="PIRSF028788">
    <property type="entry name" value="TfoX_Sxy"/>
    <property type="match status" value="1"/>
</dbReference>
<protein>
    <submittedName>
        <fullName evidence="3">Competence protein TfoX</fullName>
    </submittedName>
</protein>
<reference evidence="3 4" key="1">
    <citation type="submission" date="2020-06" db="EMBL/GenBank/DDBJ databases">
        <title>Genome sequence of Paramixta manurensis strain PD-1.</title>
        <authorList>
            <person name="Lee C.W."/>
            <person name="Kim J."/>
        </authorList>
    </citation>
    <scope>NUCLEOTIDE SEQUENCE [LARGE SCALE GENOMIC DNA]</scope>
    <source>
        <strain evidence="3 4">PD-1</strain>
    </source>
</reference>
<dbReference type="PANTHER" id="PTHR36121:SF1">
    <property type="entry name" value="PROTEIN SXY"/>
    <property type="match status" value="1"/>
</dbReference>
<evidence type="ECO:0000313" key="3">
    <source>
        <dbReference type="EMBL" id="QKJ86646.1"/>
    </source>
</evidence>
<dbReference type="PANTHER" id="PTHR36121">
    <property type="entry name" value="PROTEIN SXY"/>
    <property type="match status" value="1"/>
</dbReference>
<dbReference type="InterPro" id="IPR007077">
    <property type="entry name" value="TfoX_C"/>
</dbReference>
<name>A0A6M8U7F6_9GAMM</name>
<feature type="domain" description="TfoX N-terminal" evidence="1">
    <location>
        <begin position="14"/>
        <end position="104"/>
    </location>
</feature>
<dbReference type="EMBL" id="CP054212">
    <property type="protein sequence ID" value="QKJ86646.1"/>
    <property type="molecule type" value="Genomic_DNA"/>
</dbReference>
<sequence>MNRSKQRIEQSKQVLSALGKIDARTQFGGYSLAVEKVIFAVVAEGELYLRACEQLKPYVVERQVPALVFIKRGMPVTLNYFRVDETLWKDPSRLLTLSSSSLQRARDQLQAKNANLRLKDLPNMGIRMETMLRDVGILTVSMLRAQGAKSCWLRLKAANKNIGVNILFALQGAISGHHQAALPVEVKKALLDWVELTTQTAKNK</sequence>
<proteinExistence type="predicted"/>
<dbReference type="Pfam" id="PF04994">
    <property type="entry name" value="TfoX_C"/>
    <property type="match status" value="1"/>
</dbReference>
<evidence type="ECO:0000259" key="1">
    <source>
        <dbReference type="Pfam" id="PF04993"/>
    </source>
</evidence>
<keyword evidence="4" id="KW-1185">Reference proteome</keyword>
<organism evidence="3 4">
    <name type="scientific">Paramixta manurensis</name>
    <dbReference type="NCBI Taxonomy" id="2740817"/>
    <lineage>
        <taxon>Bacteria</taxon>
        <taxon>Pseudomonadati</taxon>
        <taxon>Pseudomonadota</taxon>
        <taxon>Gammaproteobacteria</taxon>
        <taxon>Enterobacterales</taxon>
        <taxon>Erwiniaceae</taxon>
        <taxon>Paramixta</taxon>
    </lineage>
</organism>
<accession>A0A6M8U7F6</accession>
<evidence type="ECO:0000259" key="2">
    <source>
        <dbReference type="Pfam" id="PF04994"/>
    </source>
</evidence>
<dbReference type="Pfam" id="PF04993">
    <property type="entry name" value="TfoX_N"/>
    <property type="match status" value="1"/>
</dbReference>
<dbReference type="InterPro" id="IPR047525">
    <property type="entry name" value="TfoX-like"/>
</dbReference>
<feature type="domain" description="TfoX C-terminal" evidence="2">
    <location>
        <begin position="117"/>
        <end position="193"/>
    </location>
</feature>
<dbReference type="Gene3D" id="1.10.150.20">
    <property type="entry name" value="5' to 3' exonuclease, C-terminal subdomain"/>
    <property type="match status" value="1"/>
</dbReference>
<dbReference type="RefSeq" id="WP_173633650.1">
    <property type="nucleotide sequence ID" value="NZ_CP054212.1"/>
</dbReference>
<dbReference type="Gene3D" id="3.30.1460.30">
    <property type="entry name" value="YgaC/TfoX-N like chaperone"/>
    <property type="match status" value="1"/>
</dbReference>
<gene>
    <name evidence="3" type="ORF">PMPD1_1695</name>
</gene>
<dbReference type="InterPro" id="IPR026256">
    <property type="entry name" value="TfoX-like_gammaprotbact"/>
</dbReference>
<evidence type="ECO:0000313" key="4">
    <source>
        <dbReference type="Proteomes" id="UP000505325"/>
    </source>
</evidence>
<dbReference type="SUPFAM" id="SSF159894">
    <property type="entry name" value="YgaC/TfoX-N like"/>
    <property type="match status" value="1"/>
</dbReference>
<dbReference type="AlphaFoldDB" id="A0A6M8U7F6"/>
<dbReference type="KEGG" id="pmak:PMPD1_1695"/>
<dbReference type="Proteomes" id="UP000505325">
    <property type="component" value="Chromosome"/>
</dbReference>
<dbReference type="GO" id="GO:0030420">
    <property type="term" value="P:establishment of competence for transformation"/>
    <property type="evidence" value="ECO:0007669"/>
    <property type="project" value="InterPro"/>
</dbReference>